<dbReference type="Proteomes" id="UP000222542">
    <property type="component" value="Unassembled WGS sequence"/>
</dbReference>
<feature type="domain" description="F-box" evidence="2">
    <location>
        <begin position="11"/>
        <end position="41"/>
    </location>
</feature>
<name>A0A2G2YPX1_CAPAN</name>
<organism evidence="3 4">
    <name type="scientific">Capsicum annuum</name>
    <name type="common">Capsicum pepper</name>
    <dbReference type="NCBI Taxonomy" id="4072"/>
    <lineage>
        <taxon>Eukaryota</taxon>
        <taxon>Viridiplantae</taxon>
        <taxon>Streptophyta</taxon>
        <taxon>Embryophyta</taxon>
        <taxon>Tracheophyta</taxon>
        <taxon>Spermatophyta</taxon>
        <taxon>Magnoliopsida</taxon>
        <taxon>eudicotyledons</taxon>
        <taxon>Gunneridae</taxon>
        <taxon>Pentapetalae</taxon>
        <taxon>asterids</taxon>
        <taxon>lamiids</taxon>
        <taxon>Solanales</taxon>
        <taxon>Solanaceae</taxon>
        <taxon>Solanoideae</taxon>
        <taxon>Capsiceae</taxon>
        <taxon>Capsicum</taxon>
    </lineage>
</organism>
<dbReference type="Pfam" id="PF00646">
    <property type="entry name" value="F-box"/>
    <property type="match status" value="1"/>
</dbReference>
<dbReference type="EMBL" id="AYRZ02000009">
    <property type="protein sequence ID" value="PHT71715.1"/>
    <property type="molecule type" value="Genomic_DNA"/>
</dbReference>
<keyword evidence="4" id="KW-1185">Reference proteome</keyword>
<feature type="region of interest" description="Disordered" evidence="1">
    <location>
        <begin position="169"/>
        <end position="207"/>
    </location>
</feature>
<dbReference type="Gramene" id="PHT71715">
    <property type="protein sequence ID" value="PHT71715"/>
    <property type="gene ID" value="T459_22500"/>
</dbReference>
<comment type="caution">
    <text evidence="3">The sequence shown here is derived from an EMBL/GenBank/DDBJ whole genome shotgun (WGS) entry which is preliminary data.</text>
</comment>
<proteinExistence type="predicted"/>
<sequence length="207" mass="22865">MEDSDKLWSDRIPPDILGSIASRLVVGEYFVFRVVCKQWRLAPLMPPSHRPRRLHDDLQLPYLMTLHEKTGIVEFFDPVYNVVTTHNPGSNLKTDSLFSMRNGCMVGKPKGFAGGIAVGEDLRLCRDCWTFSVGEKEGDWRKKDGAAAWRRGWPSPSIAALFAGGGREGRGWPSEQQLDSPGVKAGGVYGGEGRGDGEECSPEIATW</sequence>
<evidence type="ECO:0000313" key="3">
    <source>
        <dbReference type="EMBL" id="PHT71715.1"/>
    </source>
</evidence>
<dbReference type="InterPro" id="IPR001810">
    <property type="entry name" value="F-box_dom"/>
</dbReference>
<dbReference type="AlphaFoldDB" id="A0A2G2YPX1"/>
<evidence type="ECO:0000256" key="1">
    <source>
        <dbReference type="SAM" id="MobiDB-lite"/>
    </source>
</evidence>
<protein>
    <recommendedName>
        <fullName evidence="2">F-box domain-containing protein</fullName>
    </recommendedName>
</protein>
<reference evidence="3 4" key="1">
    <citation type="journal article" date="2014" name="Nat. Genet.">
        <title>Genome sequence of the hot pepper provides insights into the evolution of pungency in Capsicum species.</title>
        <authorList>
            <person name="Kim S."/>
            <person name="Park M."/>
            <person name="Yeom S.I."/>
            <person name="Kim Y.M."/>
            <person name="Lee J.M."/>
            <person name="Lee H.A."/>
            <person name="Seo E."/>
            <person name="Choi J."/>
            <person name="Cheong K."/>
            <person name="Kim K.T."/>
            <person name="Jung K."/>
            <person name="Lee G.W."/>
            <person name="Oh S.K."/>
            <person name="Bae C."/>
            <person name="Kim S.B."/>
            <person name="Lee H.Y."/>
            <person name="Kim S.Y."/>
            <person name="Kim M.S."/>
            <person name="Kang B.C."/>
            <person name="Jo Y.D."/>
            <person name="Yang H.B."/>
            <person name="Jeong H.J."/>
            <person name="Kang W.H."/>
            <person name="Kwon J.K."/>
            <person name="Shin C."/>
            <person name="Lim J.Y."/>
            <person name="Park J.H."/>
            <person name="Huh J.H."/>
            <person name="Kim J.S."/>
            <person name="Kim B.D."/>
            <person name="Cohen O."/>
            <person name="Paran I."/>
            <person name="Suh M.C."/>
            <person name="Lee S.B."/>
            <person name="Kim Y.K."/>
            <person name="Shin Y."/>
            <person name="Noh S.J."/>
            <person name="Park J."/>
            <person name="Seo Y.S."/>
            <person name="Kwon S.Y."/>
            <person name="Kim H.A."/>
            <person name="Park J.M."/>
            <person name="Kim H.J."/>
            <person name="Choi S.B."/>
            <person name="Bosland P.W."/>
            <person name="Reeves G."/>
            <person name="Jo S.H."/>
            <person name="Lee B.W."/>
            <person name="Cho H.T."/>
            <person name="Choi H.S."/>
            <person name="Lee M.S."/>
            <person name="Yu Y."/>
            <person name="Do Choi Y."/>
            <person name="Park B.S."/>
            <person name="van Deynze A."/>
            <person name="Ashrafi H."/>
            <person name="Hill T."/>
            <person name="Kim W.T."/>
            <person name="Pai H.S."/>
            <person name="Ahn H.K."/>
            <person name="Yeam I."/>
            <person name="Giovannoni J.J."/>
            <person name="Rose J.K."/>
            <person name="Sorensen I."/>
            <person name="Lee S.J."/>
            <person name="Kim R.W."/>
            <person name="Choi I.Y."/>
            <person name="Choi B.S."/>
            <person name="Lim J.S."/>
            <person name="Lee Y.H."/>
            <person name="Choi D."/>
        </authorList>
    </citation>
    <scope>NUCLEOTIDE SEQUENCE [LARGE SCALE GENOMIC DNA]</scope>
    <source>
        <strain evidence="4">cv. CM334</strain>
    </source>
</reference>
<evidence type="ECO:0000259" key="2">
    <source>
        <dbReference type="Pfam" id="PF00646"/>
    </source>
</evidence>
<evidence type="ECO:0000313" key="4">
    <source>
        <dbReference type="Proteomes" id="UP000222542"/>
    </source>
</evidence>
<accession>A0A2G2YPX1</accession>
<reference evidence="3 4" key="2">
    <citation type="journal article" date="2017" name="Genome Biol.">
        <title>New reference genome sequences of hot pepper reveal the massive evolution of plant disease-resistance genes by retroduplication.</title>
        <authorList>
            <person name="Kim S."/>
            <person name="Park J."/>
            <person name="Yeom S.I."/>
            <person name="Kim Y.M."/>
            <person name="Seo E."/>
            <person name="Kim K.T."/>
            <person name="Kim M.S."/>
            <person name="Lee J.M."/>
            <person name="Cheong K."/>
            <person name="Shin H.S."/>
            <person name="Kim S.B."/>
            <person name="Han K."/>
            <person name="Lee J."/>
            <person name="Park M."/>
            <person name="Lee H.A."/>
            <person name="Lee H.Y."/>
            <person name="Lee Y."/>
            <person name="Oh S."/>
            <person name="Lee J.H."/>
            <person name="Choi E."/>
            <person name="Choi E."/>
            <person name="Lee S.E."/>
            <person name="Jeon J."/>
            <person name="Kim H."/>
            <person name="Choi G."/>
            <person name="Song H."/>
            <person name="Lee J."/>
            <person name="Lee S.C."/>
            <person name="Kwon J.K."/>
            <person name="Lee H.Y."/>
            <person name="Koo N."/>
            <person name="Hong Y."/>
            <person name="Kim R.W."/>
            <person name="Kang W.H."/>
            <person name="Huh J.H."/>
            <person name="Kang B.C."/>
            <person name="Yang T.J."/>
            <person name="Lee Y.H."/>
            <person name="Bennetzen J.L."/>
            <person name="Choi D."/>
        </authorList>
    </citation>
    <scope>NUCLEOTIDE SEQUENCE [LARGE SCALE GENOMIC DNA]</scope>
    <source>
        <strain evidence="4">cv. CM334</strain>
    </source>
</reference>
<gene>
    <name evidence="3" type="ORF">T459_22500</name>
</gene>